<evidence type="ECO:0000313" key="2">
    <source>
        <dbReference type="EMBL" id="EMR65812.1"/>
    </source>
</evidence>
<name>M7SNN2_EUTLA</name>
<dbReference type="OrthoDB" id="5400196at2759"/>
<sequence>MGKWMTTVSTPKLSNIFTTIIVIGAVTDPAGETPFVAYLAGIVGDPDEEAGFAANSSYTVTCIVNPRNAFEYRDKMFATAAIASHFLIKENEGVDGYFNTIARLAGYGRNTSFALPDSRNYLEDVLGVVSALAVSRMELGNGTLATAQDGQPGKSSAVVEFTRLGADSGWTLWLLVPPVVSLLVLSYYSVLSVLHGYAPGGSGFQGRPEQRPKRYAAESLNQLVELGWAAGRDYEKLAIVERDPSHDSS</sequence>
<evidence type="ECO:0000256" key="1">
    <source>
        <dbReference type="SAM" id="Phobius"/>
    </source>
</evidence>
<keyword evidence="1" id="KW-0812">Transmembrane</keyword>
<accession>M7SNN2</accession>
<proteinExistence type="predicted"/>
<dbReference type="eggNOG" id="ENOG502SP3C">
    <property type="taxonomic scope" value="Eukaryota"/>
</dbReference>
<evidence type="ECO:0000313" key="3">
    <source>
        <dbReference type="Proteomes" id="UP000012174"/>
    </source>
</evidence>
<dbReference type="KEGG" id="ela:UCREL1_7204"/>
<organism evidence="2 3">
    <name type="scientific">Eutypa lata (strain UCR-EL1)</name>
    <name type="common">Grapevine dieback disease fungus</name>
    <name type="synonym">Eutypa armeniacae</name>
    <dbReference type="NCBI Taxonomy" id="1287681"/>
    <lineage>
        <taxon>Eukaryota</taxon>
        <taxon>Fungi</taxon>
        <taxon>Dikarya</taxon>
        <taxon>Ascomycota</taxon>
        <taxon>Pezizomycotina</taxon>
        <taxon>Sordariomycetes</taxon>
        <taxon>Xylariomycetidae</taxon>
        <taxon>Xylariales</taxon>
        <taxon>Diatrypaceae</taxon>
        <taxon>Eutypa</taxon>
    </lineage>
</organism>
<keyword evidence="1" id="KW-0472">Membrane</keyword>
<keyword evidence="1" id="KW-1133">Transmembrane helix</keyword>
<reference evidence="3" key="1">
    <citation type="journal article" date="2013" name="Genome Announc.">
        <title>Draft genome sequence of the grapevine dieback fungus Eutypa lata UCR-EL1.</title>
        <authorList>
            <person name="Blanco-Ulate B."/>
            <person name="Rolshausen P.E."/>
            <person name="Cantu D."/>
        </authorList>
    </citation>
    <scope>NUCLEOTIDE SEQUENCE [LARGE SCALE GENOMIC DNA]</scope>
    <source>
        <strain evidence="3">UCR-EL1</strain>
    </source>
</reference>
<feature type="transmembrane region" description="Helical" evidence="1">
    <location>
        <begin position="170"/>
        <end position="190"/>
    </location>
</feature>
<dbReference type="Proteomes" id="UP000012174">
    <property type="component" value="Unassembled WGS sequence"/>
</dbReference>
<dbReference type="AlphaFoldDB" id="M7SNN2"/>
<dbReference type="HOGENOM" id="CLU_1115755_0_0_1"/>
<gene>
    <name evidence="2" type="ORF">UCREL1_7204</name>
</gene>
<dbReference type="EMBL" id="KB706787">
    <property type="protein sequence ID" value="EMR65812.1"/>
    <property type="molecule type" value="Genomic_DNA"/>
</dbReference>
<keyword evidence="3" id="KW-1185">Reference proteome</keyword>
<protein>
    <submittedName>
        <fullName evidence="2">Uncharacterized protein</fullName>
    </submittedName>
</protein>